<dbReference type="Proteomes" id="UP001597045">
    <property type="component" value="Unassembled WGS sequence"/>
</dbReference>
<proteinExistence type="inferred from homology"/>
<sequence length="287" mass="31328">GGEAAERTVDLTGRHPAGGEVELRPGQDHPVRDEWPQAGEPWVPEAAFDQASHATATNFRRHAIEALEAMGISVEFSHHEGAPGQQEIDLRYADALTMADNVMTFRYVVKEVALTQGVHASFMPKPFSDQPGSGMHTHLSLFEGDRNAFYDAEDPYELSEVGKCFVAGILKHAREISAVTNQWVNSYKRLIVGGEAPTAVCWGHANRSALVRVPMYSPGKASSRRVEVRTLDSACNPYLAYAVIIAAGLEGVQKGYELQPPAEDDVWSLSDAERRAAGYDNLPQNLG</sequence>
<evidence type="ECO:0000313" key="11">
    <source>
        <dbReference type="Proteomes" id="UP001597045"/>
    </source>
</evidence>
<dbReference type="PROSITE" id="PS51987">
    <property type="entry name" value="GS_CATALYTIC"/>
    <property type="match status" value="1"/>
</dbReference>
<dbReference type="GO" id="GO:0016874">
    <property type="term" value="F:ligase activity"/>
    <property type="evidence" value="ECO:0007669"/>
    <property type="project" value="UniProtKB-KW"/>
</dbReference>
<evidence type="ECO:0000256" key="4">
    <source>
        <dbReference type="ARBA" id="ARBA00022723"/>
    </source>
</evidence>
<comment type="cofactor">
    <cofactor evidence="1">
        <name>Mg(2+)</name>
        <dbReference type="ChEBI" id="CHEBI:18420"/>
    </cofactor>
</comment>
<comment type="similarity">
    <text evidence="2 6 7">Belongs to the glutamine synthetase family.</text>
</comment>
<name>A0ABW3MHC4_9PSEU</name>
<feature type="non-terminal residue" evidence="10">
    <location>
        <position position="287"/>
    </location>
</feature>
<gene>
    <name evidence="10" type="ORF">ACFQ1S_33120</name>
</gene>
<evidence type="ECO:0000256" key="1">
    <source>
        <dbReference type="ARBA" id="ARBA00001946"/>
    </source>
</evidence>
<reference evidence="11" key="1">
    <citation type="journal article" date="2019" name="Int. J. Syst. Evol. Microbiol.">
        <title>The Global Catalogue of Microorganisms (GCM) 10K type strain sequencing project: providing services to taxonomists for standard genome sequencing and annotation.</title>
        <authorList>
            <consortium name="The Broad Institute Genomics Platform"/>
            <consortium name="The Broad Institute Genome Sequencing Center for Infectious Disease"/>
            <person name="Wu L."/>
            <person name="Ma J."/>
        </authorList>
    </citation>
    <scope>NUCLEOTIDE SEQUENCE [LARGE SCALE GENOMIC DNA]</scope>
    <source>
        <strain evidence="11">JCM 31486</strain>
    </source>
</reference>
<comment type="caution">
    <text evidence="10">The sequence shown here is derived from an EMBL/GenBank/DDBJ whole genome shotgun (WGS) entry which is preliminary data.</text>
</comment>
<dbReference type="Gene3D" id="3.30.590.10">
    <property type="entry name" value="Glutamine synthetase/guanido kinase, catalytic domain"/>
    <property type="match status" value="1"/>
</dbReference>
<feature type="domain" description="GS catalytic" evidence="9">
    <location>
        <begin position="1"/>
        <end position="287"/>
    </location>
</feature>
<feature type="compositionally biased region" description="Basic and acidic residues" evidence="8">
    <location>
        <begin position="1"/>
        <end position="13"/>
    </location>
</feature>
<dbReference type="Pfam" id="PF00120">
    <property type="entry name" value="Gln-synt_C"/>
    <property type="match status" value="1"/>
</dbReference>
<dbReference type="EC" id="6.3.1.-" evidence="10"/>
<dbReference type="SUPFAM" id="SSF55931">
    <property type="entry name" value="Glutamine synthetase/guanido kinase"/>
    <property type="match status" value="1"/>
</dbReference>
<dbReference type="PANTHER" id="PTHR43785:SF11">
    <property type="entry name" value="GAMMA-GLUTAMYLPOLYAMINE SYNTHETASE GLNA2"/>
    <property type="match status" value="1"/>
</dbReference>
<evidence type="ECO:0000256" key="8">
    <source>
        <dbReference type="SAM" id="MobiDB-lite"/>
    </source>
</evidence>
<keyword evidence="4" id="KW-0479">Metal-binding</keyword>
<evidence type="ECO:0000256" key="3">
    <source>
        <dbReference type="ARBA" id="ARBA00022598"/>
    </source>
</evidence>
<dbReference type="EMBL" id="JBHTIS010002559">
    <property type="protein sequence ID" value="MFD1050028.1"/>
    <property type="molecule type" value="Genomic_DNA"/>
</dbReference>
<organism evidence="10 11">
    <name type="scientific">Kibdelosporangium lantanae</name>
    <dbReference type="NCBI Taxonomy" id="1497396"/>
    <lineage>
        <taxon>Bacteria</taxon>
        <taxon>Bacillati</taxon>
        <taxon>Actinomycetota</taxon>
        <taxon>Actinomycetes</taxon>
        <taxon>Pseudonocardiales</taxon>
        <taxon>Pseudonocardiaceae</taxon>
        <taxon>Kibdelosporangium</taxon>
    </lineage>
</organism>
<protein>
    <submittedName>
        <fullName evidence="10">Glutamine synthetase family protein</fullName>
        <ecNumber evidence="10">6.3.1.-</ecNumber>
    </submittedName>
</protein>
<keyword evidence="3 10" id="KW-0436">Ligase</keyword>
<evidence type="ECO:0000256" key="5">
    <source>
        <dbReference type="ARBA" id="ARBA00022842"/>
    </source>
</evidence>
<evidence type="ECO:0000256" key="6">
    <source>
        <dbReference type="PROSITE-ProRule" id="PRU01331"/>
    </source>
</evidence>
<evidence type="ECO:0000313" key="10">
    <source>
        <dbReference type="EMBL" id="MFD1050028.1"/>
    </source>
</evidence>
<dbReference type="SMART" id="SM01230">
    <property type="entry name" value="Gln-synt_C"/>
    <property type="match status" value="1"/>
</dbReference>
<dbReference type="InterPro" id="IPR014746">
    <property type="entry name" value="Gln_synth/guanido_kin_cat_dom"/>
</dbReference>
<evidence type="ECO:0000256" key="7">
    <source>
        <dbReference type="RuleBase" id="RU000384"/>
    </source>
</evidence>
<dbReference type="PANTHER" id="PTHR43785">
    <property type="entry name" value="GAMMA-GLUTAMYLPUTRESCINE SYNTHETASE"/>
    <property type="match status" value="1"/>
</dbReference>
<keyword evidence="11" id="KW-1185">Reference proteome</keyword>
<feature type="non-terminal residue" evidence="10">
    <location>
        <position position="1"/>
    </location>
</feature>
<feature type="region of interest" description="Disordered" evidence="8">
    <location>
        <begin position="1"/>
        <end position="30"/>
    </location>
</feature>
<evidence type="ECO:0000256" key="2">
    <source>
        <dbReference type="ARBA" id="ARBA00009897"/>
    </source>
</evidence>
<feature type="compositionally biased region" description="Basic and acidic residues" evidence="8">
    <location>
        <begin position="21"/>
        <end position="30"/>
    </location>
</feature>
<accession>A0ABW3MHC4</accession>
<dbReference type="InterPro" id="IPR008146">
    <property type="entry name" value="Gln_synth_cat_dom"/>
</dbReference>
<dbReference type="InterPro" id="IPR027303">
    <property type="entry name" value="Gln_synth_gly_rich_site"/>
</dbReference>
<evidence type="ECO:0000259" key="9">
    <source>
        <dbReference type="PROSITE" id="PS51987"/>
    </source>
</evidence>
<dbReference type="PROSITE" id="PS00181">
    <property type="entry name" value="GLNA_ATP"/>
    <property type="match status" value="1"/>
</dbReference>
<keyword evidence="5" id="KW-0460">Magnesium</keyword>